<keyword evidence="1" id="KW-0812">Transmembrane</keyword>
<feature type="transmembrane region" description="Helical" evidence="1">
    <location>
        <begin position="12"/>
        <end position="34"/>
    </location>
</feature>
<comment type="caution">
    <text evidence="2">The sequence shown here is derived from an EMBL/GenBank/DDBJ whole genome shotgun (WGS) entry which is preliminary data.</text>
</comment>
<evidence type="ECO:0000256" key="1">
    <source>
        <dbReference type="SAM" id="Phobius"/>
    </source>
</evidence>
<keyword evidence="1" id="KW-1133">Transmembrane helix</keyword>
<keyword evidence="1" id="KW-0472">Membrane</keyword>
<sequence length="310" mass="32690">MPRSVPWTLRWVFSVIAAVFAVCLATLTLLLAWFQQSVGDESHFVSSADDVIQEESFRSDLADAATQQIMDSDSVQQYLGDGSTIGGLPGLQSWAKDRASGLMHSTVKGVVDSEDFRSTWKQTAKETHASNFGDDPSSTLVVDASPIYQSVNDTVENAVHIDLGLGDDTARIELEKAPSSGEEGPMAHFLHNAQSLAAVAPTYGAVAVVATLVSALAAPRGKSLFVALVAAAAGLVTWVSMTVLAARFHAQLDTVEGTGGLIAQHMGDALTSNVQAWALTSLGVGLGIALILVIIHVMNASRHANHSHTF</sequence>
<name>A0A7K1LFA7_9MICC</name>
<feature type="transmembrane region" description="Helical" evidence="1">
    <location>
        <begin position="276"/>
        <end position="298"/>
    </location>
</feature>
<dbReference type="EMBL" id="WOGT01000001">
    <property type="protein sequence ID" value="MUN53861.1"/>
    <property type="molecule type" value="Genomic_DNA"/>
</dbReference>
<feature type="transmembrane region" description="Helical" evidence="1">
    <location>
        <begin position="224"/>
        <end position="246"/>
    </location>
</feature>
<organism evidence="2 3">
    <name type="scientific">Rothia koreensis</name>
    <dbReference type="NCBI Taxonomy" id="592378"/>
    <lineage>
        <taxon>Bacteria</taxon>
        <taxon>Bacillati</taxon>
        <taxon>Actinomycetota</taxon>
        <taxon>Actinomycetes</taxon>
        <taxon>Micrococcales</taxon>
        <taxon>Micrococcaceae</taxon>
        <taxon>Rothia</taxon>
    </lineage>
</organism>
<dbReference type="OrthoDB" id="4878040at2"/>
<evidence type="ECO:0000313" key="3">
    <source>
        <dbReference type="Proteomes" id="UP000462152"/>
    </source>
</evidence>
<feature type="transmembrane region" description="Helical" evidence="1">
    <location>
        <begin position="196"/>
        <end position="217"/>
    </location>
</feature>
<dbReference type="AlphaFoldDB" id="A0A7K1LFA7"/>
<dbReference type="RefSeq" id="WP_129313970.1">
    <property type="nucleotide sequence ID" value="NZ_NOIQ01000001.1"/>
</dbReference>
<dbReference type="Proteomes" id="UP000462152">
    <property type="component" value="Unassembled WGS sequence"/>
</dbReference>
<reference evidence="2 3" key="1">
    <citation type="submission" date="2019-12" db="EMBL/GenBank/DDBJ databases">
        <authorList>
            <person name="Li J."/>
            <person name="Shi Y."/>
            <person name="Xu G."/>
            <person name="Xiao D."/>
            <person name="Ran X."/>
        </authorList>
    </citation>
    <scope>NUCLEOTIDE SEQUENCE [LARGE SCALE GENOMIC DNA]</scope>
    <source>
        <strain evidence="2 3">JCM 15915</strain>
    </source>
</reference>
<gene>
    <name evidence="2" type="ORF">GMA10_01230</name>
</gene>
<proteinExistence type="predicted"/>
<evidence type="ECO:0000313" key="2">
    <source>
        <dbReference type="EMBL" id="MUN53861.1"/>
    </source>
</evidence>
<protein>
    <submittedName>
        <fullName evidence="2">Uncharacterized protein</fullName>
    </submittedName>
</protein>
<accession>A0A7K1LFA7</accession>
<keyword evidence="3" id="KW-1185">Reference proteome</keyword>